<dbReference type="OrthoDB" id="5600085at2759"/>
<keyword evidence="11" id="KW-1185">Reference proteome</keyword>
<dbReference type="EMBL" id="PDLN01000011">
    <property type="protein sequence ID" value="RDW71829.1"/>
    <property type="molecule type" value="Genomic_DNA"/>
</dbReference>
<evidence type="ECO:0000256" key="2">
    <source>
        <dbReference type="ARBA" id="ARBA00022723"/>
    </source>
</evidence>
<dbReference type="Pfam" id="PF00649">
    <property type="entry name" value="Copper-fist"/>
    <property type="match status" value="1"/>
</dbReference>
<dbReference type="GO" id="GO:0005634">
    <property type="term" value="C:nucleus"/>
    <property type="evidence" value="ECO:0007669"/>
    <property type="project" value="UniProtKB-SubCell"/>
</dbReference>
<keyword evidence="5" id="KW-0805">Transcription regulation</keyword>
<accession>A0A3D8RCQ2</accession>
<evidence type="ECO:0000256" key="3">
    <source>
        <dbReference type="ARBA" id="ARBA00022833"/>
    </source>
</evidence>
<dbReference type="GO" id="GO:0005507">
    <property type="term" value="F:copper ion binding"/>
    <property type="evidence" value="ECO:0007669"/>
    <property type="project" value="InterPro"/>
</dbReference>
<dbReference type="GO" id="GO:0000981">
    <property type="term" value="F:DNA-binding transcription factor activity, RNA polymerase II-specific"/>
    <property type="evidence" value="ECO:0007669"/>
    <property type="project" value="TreeGrafter"/>
</dbReference>
<evidence type="ECO:0000256" key="7">
    <source>
        <dbReference type="ARBA" id="ARBA00023242"/>
    </source>
</evidence>
<feature type="compositionally biased region" description="Low complexity" evidence="8">
    <location>
        <begin position="280"/>
        <end position="292"/>
    </location>
</feature>
<dbReference type="SMART" id="SM00412">
    <property type="entry name" value="Cu_FIST"/>
    <property type="match status" value="1"/>
</dbReference>
<evidence type="ECO:0000313" key="10">
    <source>
        <dbReference type="EMBL" id="RDW71829.1"/>
    </source>
</evidence>
<dbReference type="Gene3D" id="3.90.430.10">
    <property type="entry name" value="Copper fist DNA-binding domain"/>
    <property type="match status" value="1"/>
</dbReference>
<dbReference type="InterPro" id="IPR051763">
    <property type="entry name" value="Copper_Homeo_Regul"/>
</dbReference>
<dbReference type="PANTHER" id="PTHR28088">
    <property type="entry name" value="TRANSCRIPTIONAL ACTIVATOR HAA1-RELATED"/>
    <property type="match status" value="1"/>
</dbReference>
<protein>
    <recommendedName>
        <fullName evidence="9">Copper-fist domain-containing protein</fullName>
    </recommendedName>
</protein>
<dbReference type="GO" id="GO:0000978">
    <property type="term" value="F:RNA polymerase II cis-regulatory region sequence-specific DNA binding"/>
    <property type="evidence" value="ECO:0007669"/>
    <property type="project" value="TreeGrafter"/>
</dbReference>
<evidence type="ECO:0000256" key="5">
    <source>
        <dbReference type="ARBA" id="ARBA00023015"/>
    </source>
</evidence>
<name>A0A3D8RCQ2_9HELO</name>
<dbReference type="PROSITE" id="PS50073">
    <property type="entry name" value="COPPER_FIST_2"/>
    <property type="match status" value="1"/>
</dbReference>
<organism evidence="10 11">
    <name type="scientific">Coleophoma crateriformis</name>
    <dbReference type="NCBI Taxonomy" id="565419"/>
    <lineage>
        <taxon>Eukaryota</taxon>
        <taxon>Fungi</taxon>
        <taxon>Dikarya</taxon>
        <taxon>Ascomycota</taxon>
        <taxon>Pezizomycotina</taxon>
        <taxon>Leotiomycetes</taxon>
        <taxon>Helotiales</taxon>
        <taxon>Dermateaceae</taxon>
        <taxon>Coleophoma</taxon>
    </lineage>
</organism>
<dbReference type="GO" id="GO:0006878">
    <property type="term" value="P:intracellular copper ion homeostasis"/>
    <property type="evidence" value="ECO:0007669"/>
    <property type="project" value="TreeGrafter"/>
</dbReference>
<feature type="compositionally biased region" description="Low complexity" evidence="8">
    <location>
        <begin position="103"/>
        <end position="112"/>
    </location>
</feature>
<keyword evidence="4" id="KW-0186">Copper</keyword>
<comment type="caution">
    <text evidence="10">The sequence shown here is derived from an EMBL/GenBank/DDBJ whole genome shotgun (WGS) entry which is preliminary data.</text>
</comment>
<evidence type="ECO:0000256" key="8">
    <source>
        <dbReference type="SAM" id="MobiDB-lite"/>
    </source>
</evidence>
<evidence type="ECO:0000256" key="1">
    <source>
        <dbReference type="ARBA" id="ARBA00004123"/>
    </source>
</evidence>
<dbReference type="Proteomes" id="UP000256328">
    <property type="component" value="Unassembled WGS sequence"/>
</dbReference>
<keyword evidence="2" id="KW-0479">Metal-binding</keyword>
<feature type="compositionally biased region" description="Low complexity" evidence="8">
    <location>
        <begin position="452"/>
        <end position="466"/>
    </location>
</feature>
<feature type="region of interest" description="Disordered" evidence="8">
    <location>
        <begin position="428"/>
        <end position="471"/>
    </location>
</feature>
<dbReference type="GO" id="GO:0045944">
    <property type="term" value="P:positive regulation of transcription by RNA polymerase II"/>
    <property type="evidence" value="ECO:0007669"/>
    <property type="project" value="TreeGrafter"/>
</dbReference>
<feature type="region of interest" description="Disordered" evidence="8">
    <location>
        <begin position="280"/>
        <end position="301"/>
    </location>
</feature>
<keyword evidence="3" id="KW-0862">Zinc</keyword>
<dbReference type="AlphaFoldDB" id="A0A3D8RCQ2"/>
<sequence>MPTINGQKVACEPCIRGHRSTKCTHHNERLMVPVRKPGRPLSACPHPANQQCACGSVTAAIPRKQQCGCGTEGSAPLAPDQQSSNSSMIDAPSPTKVAFRVQKPSSRPVSRKPSYDPANFVRMDMSSVNILSYEQQLPPNGPLPMPNGYGSVSPPTYGFPAPQYTQVQPGYGYVPMQPAAMHLMGGQVVPNGRAHELANGSYSFTSLDKVLESPLNAPSYQTNGIMELPSAGSCCSSKKNLPAVIAPPKAGSCCGPKPQPEPVSNGSSCCAPKLSHSHTSSTASSVSEPAEPQAGGCCSSKPKTALKIEPGTMSESPQTAHPLSPQEGMPMFSQYVTQPTVFTYPAVYGSFQRPLQPSEWKQSVQTYWQPPPPVDNGSYGAPQMPETLDTVHTCGCGDTCQCIGCAAHPYNEATQQYVRSAWSSMAAEGQPSSNGEAYTNGTSNHTAKKEAAASPTTAHTPSSTSSNNGEDQALSATDFFFVNYPFTSDGCGGDMQSCPCGDDCECLGCTIHRGPNIPCPGDEETCPCGDDCECIGCTIHNGGTV</sequence>
<proteinExistence type="predicted"/>
<dbReference type="GO" id="GO:0006879">
    <property type="term" value="P:intracellular iron ion homeostasis"/>
    <property type="evidence" value="ECO:0007669"/>
    <property type="project" value="TreeGrafter"/>
</dbReference>
<evidence type="ECO:0000256" key="6">
    <source>
        <dbReference type="ARBA" id="ARBA00023163"/>
    </source>
</evidence>
<keyword evidence="7" id="KW-0539">Nucleus</keyword>
<feature type="compositionally biased region" description="Polar residues" evidence="8">
    <location>
        <begin position="430"/>
        <end position="445"/>
    </location>
</feature>
<dbReference type="InterPro" id="IPR036395">
    <property type="entry name" value="Cu_fist_DNA-bd_dom_sf"/>
</dbReference>
<dbReference type="InterPro" id="IPR001083">
    <property type="entry name" value="Cu_fist_DNA-bd_dom"/>
</dbReference>
<keyword evidence="6" id="KW-0804">Transcription</keyword>
<dbReference type="SUPFAM" id="SSF57879">
    <property type="entry name" value="Zinc domain conserved in yeast copper-regulated transcription factors"/>
    <property type="match status" value="1"/>
</dbReference>
<dbReference type="FunFam" id="3.90.430.10:FF:000001">
    <property type="entry name" value="Copper fist DNA-binding protein"/>
    <property type="match status" value="1"/>
</dbReference>
<gene>
    <name evidence="10" type="ORF">BP5796_07863</name>
</gene>
<evidence type="ECO:0000259" key="9">
    <source>
        <dbReference type="PROSITE" id="PS50073"/>
    </source>
</evidence>
<reference evidence="10 11" key="1">
    <citation type="journal article" date="2018" name="IMA Fungus">
        <title>IMA Genome-F 9: Draft genome sequence of Annulohypoxylon stygium, Aspergillus mulundensis, Berkeleyomyces basicola (syn. Thielaviopsis basicola), Ceratocystis smalleyi, two Cercospora beticola strains, Coleophoma cylindrospora, Fusarium fracticaudum, Phialophora cf. hyalina, and Morchella septimelata.</title>
        <authorList>
            <person name="Wingfield B.D."/>
            <person name="Bills G.F."/>
            <person name="Dong Y."/>
            <person name="Huang W."/>
            <person name="Nel W.J."/>
            <person name="Swalarsk-Parry B.S."/>
            <person name="Vaghefi N."/>
            <person name="Wilken P.M."/>
            <person name="An Z."/>
            <person name="de Beer Z.W."/>
            <person name="De Vos L."/>
            <person name="Chen L."/>
            <person name="Duong T.A."/>
            <person name="Gao Y."/>
            <person name="Hammerbacher A."/>
            <person name="Kikkert J.R."/>
            <person name="Li Y."/>
            <person name="Li H."/>
            <person name="Li K."/>
            <person name="Li Q."/>
            <person name="Liu X."/>
            <person name="Ma X."/>
            <person name="Naidoo K."/>
            <person name="Pethybridge S.J."/>
            <person name="Sun J."/>
            <person name="Steenkamp E.T."/>
            <person name="van der Nest M.A."/>
            <person name="van Wyk S."/>
            <person name="Wingfield M.J."/>
            <person name="Xiong C."/>
            <person name="Yue Q."/>
            <person name="Zhang X."/>
        </authorList>
    </citation>
    <scope>NUCLEOTIDE SEQUENCE [LARGE SCALE GENOMIC DNA]</scope>
    <source>
        <strain evidence="10 11">BP5796</strain>
    </source>
</reference>
<evidence type="ECO:0000313" key="11">
    <source>
        <dbReference type="Proteomes" id="UP000256328"/>
    </source>
</evidence>
<feature type="domain" description="Copper-fist" evidence="9">
    <location>
        <begin position="1"/>
        <end position="41"/>
    </location>
</feature>
<dbReference type="PANTHER" id="PTHR28088:SF9">
    <property type="entry name" value="TRANSCRIPTION FACTOR GRISEA, PUTATIVE (AFU_ORTHOLOGUE AFUA_1G13190)-RELATED"/>
    <property type="match status" value="1"/>
</dbReference>
<evidence type="ECO:0000256" key="4">
    <source>
        <dbReference type="ARBA" id="ARBA00023008"/>
    </source>
</evidence>
<dbReference type="SMART" id="SM01090">
    <property type="entry name" value="Copper-fist"/>
    <property type="match status" value="1"/>
</dbReference>
<feature type="region of interest" description="Disordered" evidence="8">
    <location>
        <begin position="68"/>
        <end position="117"/>
    </location>
</feature>
<comment type="subcellular location">
    <subcellularLocation>
        <location evidence="1">Nucleus</location>
    </subcellularLocation>
</comment>
<dbReference type="PRINTS" id="PR00617">
    <property type="entry name" value="COPPERFIST"/>
</dbReference>